<protein>
    <recommendedName>
        <fullName evidence="3">PA14 domain-containing protein</fullName>
    </recommendedName>
</protein>
<evidence type="ECO:0000313" key="2">
    <source>
        <dbReference type="Proteomes" id="UP000237822"/>
    </source>
</evidence>
<comment type="caution">
    <text evidence="1">The sequence shown here is derived from an EMBL/GenBank/DDBJ whole genome shotgun (WGS) entry which is preliminary data.</text>
</comment>
<dbReference type="AlphaFoldDB" id="A0A2T0U0H5"/>
<evidence type="ECO:0000313" key="1">
    <source>
        <dbReference type="EMBL" id="PRY51410.1"/>
    </source>
</evidence>
<proteinExistence type="predicted"/>
<keyword evidence="2" id="KW-1185">Reference proteome</keyword>
<organism evidence="1 2">
    <name type="scientific">Knoellia remsis</name>
    <dbReference type="NCBI Taxonomy" id="407159"/>
    <lineage>
        <taxon>Bacteria</taxon>
        <taxon>Bacillati</taxon>
        <taxon>Actinomycetota</taxon>
        <taxon>Actinomycetes</taxon>
        <taxon>Micrococcales</taxon>
        <taxon>Intrasporangiaceae</taxon>
        <taxon>Knoellia</taxon>
    </lineage>
</organism>
<dbReference type="EMBL" id="PVTI01000036">
    <property type="protein sequence ID" value="PRY51410.1"/>
    <property type="molecule type" value="Genomic_DNA"/>
</dbReference>
<reference evidence="1 2" key="1">
    <citation type="submission" date="2018-03" db="EMBL/GenBank/DDBJ databases">
        <title>Genomic Encyclopedia of Archaeal and Bacterial Type Strains, Phase II (KMG-II): from individual species to whole genera.</title>
        <authorList>
            <person name="Goeker M."/>
        </authorList>
    </citation>
    <scope>NUCLEOTIDE SEQUENCE [LARGE SCALE GENOMIC DNA]</scope>
    <source>
        <strain evidence="1 2">ATCC BAA-1496</strain>
    </source>
</reference>
<gene>
    <name evidence="1" type="ORF">BCF74_13625</name>
</gene>
<name>A0A2T0U0H5_9MICO</name>
<accession>A0A2T0U0H5</accession>
<dbReference type="Proteomes" id="UP000237822">
    <property type="component" value="Unassembled WGS sequence"/>
</dbReference>
<sequence length="190" mass="20294">MRRCRVPRADAWGIPAVVAKVATRASVLSPVLPVLEPPSTWTNSHTGTLAPASTGPYYWDSSGRFGAYRDNGSTAEPLTFATATSIATIVGATYTAWVPITWGYGDGAVHLSTGASAQVVVDGRRVLDRPTRRRDGLGLRPNTTTYPVRFTATSASTTLELRAVLSARTARSNDDVLIAMPHFTSCCLPE</sequence>
<evidence type="ECO:0008006" key="3">
    <source>
        <dbReference type="Google" id="ProtNLM"/>
    </source>
</evidence>